<dbReference type="EMBL" id="JAIWYP010000007">
    <property type="protein sequence ID" value="KAH3794592.1"/>
    <property type="molecule type" value="Genomic_DNA"/>
</dbReference>
<evidence type="ECO:0000313" key="2">
    <source>
        <dbReference type="EMBL" id="KAH3794592.1"/>
    </source>
</evidence>
<reference evidence="2" key="1">
    <citation type="journal article" date="2019" name="bioRxiv">
        <title>The Genome of the Zebra Mussel, Dreissena polymorpha: A Resource for Invasive Species Research.</title>
        <authorList>
            <person name="McCartney M.A."/>
            <person name="Auch B."/>
            <person name="Kono T."/>
            <person name="Mallez S."/>
            <person name="Zhang Y."/>
            <person name="Obille A."/>
            <person name="Becker A."/>
            <person name="Abrahante J.E."/>
            <person name="Garbe J."/>
            <person name="Badalamenti J.P."/>
            <person name="Herman A."/>
            <person name="Mangelson H."/>
            <person name="Liachko I."/>
            <person name="Sullivan S."/>
            <person name="Sone E.D."/>
            <person name="Koren S."/>
            <person name="Silverstein K.A.T."/>
            <person name="Beckman K.B."/>
            <person name="Gohl D.M."/>
        </authorList>
    </citation>
    <scope>NUCLEOTIDE SEQUENCE</scope>
    <source>
        <strain evidence="2">Duluth1</strain>
        <tissue evidence="2">Whole animal</tissue>
    </source>
</reference>
<evidence type="ECO:0000256" key="1">
    <source>
        <dbReference type="SAM" id="MobiDB-lite"/>
    </source>
</evidence>
<dbReference type="AlphaFoldDB" id="A0A9D4FA99"/>
<name>A0A9D4FA99_DREPO</name>
<feature type="compositionally biased region" description="Basic and acidic residues" evidence="1">
    <location>
        <begin position="44"/>
        <end position="53"/>
    </location>
</feature>
<evidence type="ECO:0000313" key="3">
    <source>
        <dbReference type="Proteomes" id="UP000828390"/>
    </source>
</evidence>
<keyword evidence="3" id="KW-1185">Reference proteome</keyword>
<organism evidence="2 3">
    <name type="scientific">Dreissena polymorpha</name>
    <name type="common">Zebra mussel</name>
    <name type="synonym">Mytilus polymorpha</name>
    <dbReference type="NCBI Taxonomy" id="45954"/>
    <lineage>
        <taxon>Eukaryota</taxon>
        <taxon>Metazoa</taxon>
        <taxon>Spiralia</taxon>
        <taxon>Lophotrochozoa</taxon>
        <taxon>Mollusca</taxon>
        <taxon>Bivalvia</taxon>
        <taxon>Autobranchia</taxon>
        <taxon>Heteroconchia</taxon>
        <taxon>Euheterodonta</taxon>
        <taxon>Imparidentia</taxon>
        <taxon>Neoheterodontei</taxon>
        <taxon>Myida</taxon>
        <taxon>Dreissenoidea</taxon>
        <taxon>Dreissenidae</taxon>
        <taxon>Dreissena</taxon>
    </lineage>
</organism>
<feature type="region of interest" description="Disordered" evidence="1">
    <location>
        <begin position="26"/>
        <end position="79"/>
    </location>
</feature>
<dbReference type="Proteomes" id="UP000828390">
    <property type="component" value="Unassembled WGS sequence"/>
</dbReference>
<comment type="caution">
    <text evidence="2">The sequence shown here is derived from an EMBL/GenBank/DDBJ whole genome shotgun (WGS) entry which is preliminary data.</text>
</comment>
<reference evidence="2" key="2">
    <citation type="submission" date="2020-11" db="EMBL/GenBank/DDBJ databases">
        <authorList>
            <person name="McCartney M.A."/>
            <person name="Auch B."/>
            <person name="Kono T."/>
            <person name="Mallez S."/>
            <person name="Becker A."/>
            <person name="Gohl D.M."/>
            <person name="Silverstein K.A.T."/>
            <person name="Koren S."/>
            <person name="Bechman K.B."/>
            <person name="Herman A."/>
            <person name="Abrahante J.E."/>
            <person name="Garbe J."/>
        </authorList>
    </citation>
    <scope>NUCLEOTIDE SEQUENCE</scope>
    <source>
        <strain evidence="2">Duluth1</strain>
        <tissue evidence="2">Whole animal</tissue>
    </source>
</reference>
<accession>A0A9D4FA99</accession>
<gene>
    <name evidence="2" type="ORF">DPMN_148129</name>
</gene>
<sequence length="110" mass="12452">MYKRTTVPDSLTTVSNIARQLKTVYDGAKHDGDRQSTTVPDSAVSEHDRHSKTVYDGARQSPRQSVDMPYNPRQCTTVPGSLLDSRRRCQIFQDSLRQCQEVFVHALPTD</sequence>
<proteinExistence type="predicted"/>
<protein>
    <submittedName>
        <fullName evidence="2">Uncharacterized protein</fullName>
    </submittedName>
</protein>